<keyword evidence="4 6" id="KW-0443">Lipid metabolism</keyword>
<evidence type="ECO:0000256" key="5">
    <source>
        <dbReference type="ARBA" id="ARBA00023315"/>
    </source>
</evidence>
<dbReference type="SUPFAM" id="SSF51161">
    <property type="entry name" value="Trimeric LpxA-like enzymes"/>
    <property type="match status" value="1"/>
</dbReference>
<dbReference type="UniPathway" id="UPA00359">
    <property type="reaction ID" value="UER00477"/>
</dbReference>
<comment type="similarity">
    <text evidence="6">Belongs to the transferase hexapeptide repeat family. LpxA subfamily.</text>
</comment>
<comment type="function">
    <text evidence="6">Involved in the biosynthesis of lipid A, a phosphorylated glycolipid that anchors the lipopolysaccharide to the outer membrane of the cell.</text>
</comment>
<dbReference type="Pfam" id="PF00132">
    <property type="entry name" value="Hexapep"/>
    <property type="match status" value="2"/>
</dbReference>
<dbReference type="Pfam" id="PF13720">
    <property type="entry name" value="Acetyltransf_11"/>
    <property type="match status" value="1"/>
</dbReference>
<dbReference type="InterPro" id="IPR001451">
    <property type="entry name" value="Hexapep"/>
</dbReference>
<evidence type="ECO:0000256" key="4">
    <source>
        <dbReference type="ARBA" id="ARBA00023098"/>
    </source>
</evidence>
<comment type="pathway">
    <text evidence="6">Glycolipid biosynthesis; lipid IV(A) biosynthesis; lipid IV(A) from (3R)-3-hydroxytetradecanoyl-[acyl-carrier-protein] and UDP-N-acetyl-alpha-D-glucosamine: step 1/6.</text>
</comment>
<keyword evidence="1 6" id="KW-0444">Lipid biosynthesis</keyword>
<reference evidence="8 9" key="1">
    <citation type="journal article" date="2014" name="Syst. Appl. Microbiol.">
        <title>Microsymbionts of Phaseolus vulgaris in acid and alkaline soils of Mexico.</title>
        <authorList>
            <person name="Verastegui-Valdes M.M."/>
            <person name="Zhang Y.J."/>
            <person name="Rivera-Orduna F.N."/>
            <person name="Cheng H.P."/>
            <person name="Sui X.H."/>
            <person name="Wang E.T."/>
        </authorList>
    </citation>
    <scope>NUCLEOTIDE SEQUENCE [LARGE SCALE GENOMIC DNA]</scope>
    <source>
        <strain evidence="8 9">FG01</strain>
    </source>
</reference>
<comment type="subcellular location">
    <subcellularLocation>
        <location evidence="6">Cytoplasm</location>
    </subcellularLocation>
</comment>
<comment type="caution">
    <text evidence="8">The sequence shown here is derived from an EMBL/GenBank/DDBJ whole genome shotgun (WGS) entry which is preliminary data.</text>
</comment>
<proteinExistence type="inferred from homology"/>
<dbReference type="PIRSF" id="PIRSF000456">
    <property type="entry name" value="UDP-GlcNAc_acltr"/>
    <property type="match status" value="1"/>
</dbReference>
<organism evidence="8 9">
    <name type="scientific">Sinorhizobium americanum</name>
    <dbReference type="NCBI Taxonomy" id="194963"/>
    <lineage>
        <taxon>Bacteria</taxon>
        <taxon>Pseudomonadati</taxon>
        <taxon>Pseudomonadota</taxon>
        <taxon>Alphaproteobacteria</taxon>
        <taxon>Hyphomicrobiales</taxon>
        <taxon>Rhizobiaceae</taxon>
        <taxon>Sinorhizobium/Ensifer group</taxon>
        <taxon>Sinorhizobium</taxon>
    </lineage>
</organism>
<dbReference type="InterPro" id="IPR029098">
    <property type="entry name" value="Acetyltransf_C"/>
</dbReference>
<dbReference type="CDD" id="cd03351">
    <property type="entry name" value="LbH_UDP-GlcNAc_AT"/>
    <property type="match status" value="1"/>
</dbReference>
<dbReference type="PANTHER" id="PTHR43480">
    <property type="entry name" value="ACYL-[ACYL-CARRIER-PROTEIN]--UDP-N-ACETYLGLUCOSAMINE O-ACYLTRANSFERASE"/>
    <property type="match status" value="1"/>
</dbReference>
<dbReference type="RefSeq" id="WP_179864803.1">
    <property type="nucleotide sequence ID" value="NZ_LODU01000001.1"/>
</dbReference>
<dbReference type="GO" id="GO:0016020">
    <property type="term" value="C:membrane"/>
    <property type="evidence" value="ECO:0007669"/>
    <property type="project" value="GOC"/>
</dbReference>
<evidence type="ECO:0000256" key="3">
    <source>
        <dbReference type="ARBA" id="ARBA00022679"/>
    </source>
</evidence>
<comment type="catalytic activity">
    <reaction evidence="6">
        <text>a (3R)-hydroxyacyl-[ACP] + UDP-N-acetyl-alpha-D-glucosamine = a UDP-3-O-[(3R)-3-hydroxyacyl]-N-acetyl-alpha-D-glucosamine + holo-[ACP]</text>
        <dbReference type="Rhea" id="RHEA:67812"/>
        <dbReference type="Rhea" id="RHEA-COMP:9685"/>
        <dbReference type="Rhea" id="RHEA-COMP:9945"/>
        <dbReference type="ChEBI" id="CHEBI:57705"/>
        <dbReference type="ChEBI" id="CHEBI:64479"/>
        <dbReference type="ChEBI" id="CHEBI:78827"/>
        <dbReference type="ChEBI" id="CHEBI:173225"/>
        <dbReference type="EC" id="2.3.1.129"/>
    </reaction>
</comment>
<evidence type="ECO:0000259" key="7">
    <source>
        <dbReference type="Pfam" id="PF13720"/>
    </source>
</evidence>
<dbReference type="HAMAP" id="MF_00387">
    <property type="entry name" value="LpxA"/>
    <property type="match status" value="1"/>
</dbReference>
<dbReference type="AlphaFoldDB" id="A0A2S3YVY7"/>
<keyword evidence="6" id="KW-0963">Cytoplasm</keyword>
<dbReference type="GO" id="GO:0005737">
    <property type="term" value="C:cytoplasm"/>
    <property type="evidence" value="ECO:0007669"/>
    <property type="project" value="UniProtKB-SubCell"/>
</dbReference>
<keyword evidence="3 6" id="KW-0808">Transferase</keyword>
<sequence>MNMIASSAKIHPASVVEDGAVIGENVKVGPFCHIGPNAVLGDDIELLSHVVVSGRTTIGKGTKIFPGAVIGGDSQSVHHSAVDTTLVIGENCTIREGVTMNTGTVEHGGTTVVGNNNLFLAYSHVAHDCRLGNNIILSNNVMLAGHVTVEDRAILGGGSAVHQFTRVGKQAFIGGLSAVSYDVIPYGMLNGNPGVLSGLNVVGMTRAGIDRPVIHAVRRCYKQIFEGPESIRANAAAIRGEYLDCPPALEILDFIVAESDRALSSPNRGGKG</sequence>
<keyword evidence="6" id="KW-0677">Repeat</keyword>
<dbReference type="Gene3D" id="2.160.10.10">
    <property type="entry name" value="Hexapeptide repeat proteins"/>
    <property type="match status" value="1"/>
</dbReference>
<comment type="subunit">
    <text evidence="6">Homotrimer.</text>
</comment>
<gene>
    <name evidence="6" type="primary">lpxA</name>
    <name evidence="8" type="ORF">ATY31_00700</name>
</gene>
<feature type="domain" description="UDP N-acetylglucosamine O-acyltransferase C-terminal" evidence="7">
    <location>
        <begin position="182"/>
        <end position="261"/>
    </location>
</feature>
<evidence type="ECO:0000256" key="6">
    <source>
        <dbReference type="HAMAP-Rule" id="MF_00387"/>
    </source>
</evidence>
<dbReference type="NCBIfam" id="TIGR01852">
    <property type="entry name" value="lipid_A_lpxA"/>
    <property type="match status" value="1"/>
</dbReference>
<dbReference type="InterPro" id="IPR011004">
    <property type="entry name" value="Trimer_LpxA-like_sf"/>
</dbReference>
<dbReference type="GO" id="GO:0008780">
    <property type="term" value="F:acyl-[acyl-carrier-protein]-UDP-N-acetylglucosamine O-acyltransferase activity"/>
    <property type="evidence" value="ECO:0007669"/>
    <property type="project" value="UniProtKB-UniRule"/>
</dbReference>
<dbReference type="GO" id="GO:0009245">
    <property type="term" value="P:lipid A biosynthetic process"/>
    <property type="evidence" value="ECO:0007669"/>
    <property type="project" value="UniProtKB-UniRule"/>
</dbReference>
<dbReference type="NCBIfam" id="NF003657">
    <property type="entry name" value="PRK05289.1"/>
    <property type="match status" value="1"/>
</dbReference>
<dbReference type="PANTHER" id="PTHR43480:SF1">
    <property type="entry name" value="ACYL-[ACYL-CARRIER-PROTEIN]--UDP-N-ACETYLGLUCOSAMINE O-ACYLTRANSFERASE, MITOCHONDRIAL-RELATED"/>
    <property type="match status" value="1"/>
</dbReference>
<evidence type="ECO:0000313" key="8">
    <source>
        <dbReference type="EMBL" id="POH35785.1"/>
    </source>
</evidence>
<dbReference type="Gene3D" id="1.20.1180.10">
    <property type="entry name" value="Udp N-acetylglucosamine O-acyltransferase, C-terminal domain"/>
    <property type="match status" value="1"/>
</dbReference>
<accession>A0A2S3YVY7</accession>
<dbReference type="EMBL" id="LODU01000001">
    <property type="protein sequence ID" value="POH35785.1"/>
    <property type="molecule type" value="Genomic_DNA"/>
</dbReference>
<name>A0A2S3YVY7_9HYPH</name>
<evidence type="ECO:0000313" key="9">
    <source>
        <dbReference type="Proteomes" id="UP000237511"/>
    </source>
</evidence>
<dbReference type="Proteomes" id="UP000237511">
    <property type="component" value="Unassembled WGS sequence"/>
</dbReference>
<protein>
    <recommendedName>
        <fullName evidence="6">Acyl-[acyl-carrier-protein]--UDP-N-acetylglucosamine O-acyltransferase</fullName>
        <shortName evidence="6">UDP-N-acetylglucosamine acyltransferase</shortName>
        <ecNumber evidence="6">2.3.1.129</ecNumber>
    </recommendedName>
</protein>
<dbReference type="InterPro" id="IPR037157">
    <property type="entry name" value="Acetyltransf_C_sf"/>
</dbReference>
<keyword evidence="5 6" id="KW-0012">Acyltransferase</keyword>
<dbReference type="InterPro" id="IPR010137">
    <property type="entry name" value="Lipid_A_LpxA"/>
</dbReference>
<keyword evidence="2 6" id="KW-0441">Lipid A biosynthesis</keyword>
<evidence type="ECO:0000256" key="1">
    <source>
        <dbReference type="ARBA" id="ARBA00022516"/>
    </source>
</evidence>
<evidence type="ECO:0000256" key="2">
    <source>
        <dbReference type="ARBA" id="ARBA00022556"/>
    </source>
</evidence>
<dbReference type="EC" id="2.3.1.129" evidence="6"/>